<keyword evidence="2" id="KW-1003">Cell membrane</keyword>
<gene>
    <name evidence="10" type="ORF">GPA24_19345</name>
</gene>
<dbReference type="Pfam" id="PF00990">
    <property type="entry name" value="GGDEF"/>
    <property type="match status" value="1"/>
</dbReference>
<feature type="domain" description="PAS" evidence="7">
    <location>
        <begin position="333"/>
        <end position="378"/>
    </location>
</feature>
<dbReference type="Gene3D" id="3.30.450.20">
    <property type="entry name" value="PAS domain"/>
    <property type="match status" value="3"/>
</dbReference>
<name>A0ABX1P050_9RHOO</name>
<dbReference type="SUPFAM" id="SSF55073">
    <property type="entry name" value="Nucleotide cyclase"/>
    <property type="match status" value="1"/>
</dbReference>
<reference evidence="10 11" key="1">
    <citation type="submission" date="2019-12" db="EMBL/GenBank/DDBJ databases">
        <title>Comparative genomics gives insights into the taxonomy of the Azoarcus-Aromatoleum group and reveals separate origins of nif in the plant-associated Azoarcus and non-plant-associated Aromatoleum sub-groups.</title>
        <authorList>
            <person name="Lafos M."/>
            <person name="Maluk M."/>
            <person name="Batista M."/>
            <person name="Junghare M."/>
            <person name="Carmona M."/>
            <person name="Faoro H."/>
            <person name="Cruz L.M."/>
            <person name="Battistoni F."/>
            <person name="De Souza E."/>
            <person name="Pedrosa F."/>
            <person name="Chen W.-M."/>
            <person name="Poole P.S."/>
            <person name="Dixon R.A."/>
            <person name="James E.K."/>
        </authorList>
    </citation>
    <scope>NUCLEOTIDE SEQUENCE [LARGE SCALE GENOMIC DNA]</scope>
    <source>
        <strain evidence="10 11">PbN1</strain>
    </source>
</reference>
<dbReference type="CDD" id="cd12915">
    <property type="entry name" value="PDC2_DGC_like"/>
    <property type="match status" value="1"/>
</dbReference>
<keyword evidence="5 6" id="KW-0472">Membrane</keyword>
<dbReference type="PANTHER" id="PTHR46663">
    <property type="entry name" value="DIGUANYLATE CYCLASE DGCT-RELATED"/>
    <property type="match status" value="1"/>
</dbReference>
<dbReference type="EMBL" id="WTVP01000097">
    <property type="protein sequence ID" value="NMG17646.1"/>
    <property type="molecule type" value="Genomic_DNA"/>
</dbReference>
<dbReference type="Pfam" id="PF13426">
    <property type="entry name" value="PAS_9"/>
    <property type="match status" value="1"/>
</dbReference>
<dbReference type="PROSITE" id="PS50887">
    <property type="entry name" value="GGDEF"/>
    <property type="match status" value="1"/>
</dbReference>
<dbReference type="PANTHER" id="PTHR46663:SF3">
    <property type="entry name" value="SLL0267 PROTEIN"/>
    <property type="match status" value="1"/>
</dbReference>
<dbReference type="InterPro" id="IPR035965">
    <property type="entry name" value="PAS-like_dom_sf"/>
</dbReference>
<keyword evidence="3 6" id="KW-0812">Transmembrane</keyword>
<dbReference type="InterPro" id="IPR052163">
    <property type="entry name" value="DGC-Regulatory_Protein"/>
</dbReference>
<evidence type="ECO:0000256" key="3">
    <source>
        <dbReference type="ARBA" id="ARBA00022692"/>
    </source>
</evidence>
<dbReference type="CDD" id="cd12914">
    <property type="entry name" value="PDC1_DGC_like"/>
    <property type="match status" value="1"/>
</dbReference>
<dbReference type="SMART" id="SM00267">
    <property type="entry name" value="GGDEF"/>
    <property type="match status" value="1"/>
</dbReference>
<keyword evidence="4 6" id="KW-1133">Transmembrane helix</keyword>
<dbReference type="Pfam" id="PF02743">
    <property type="entry name" value="dCache_1"/>
    <property type="match status" value="1"/>
</dbReference>
<dbReference type="SMART" id="SM00091">
    <property type="entry name" value="PAS"/>
    <property type="match status" value="1"/>
</dbReference>
<dbReference type="Proteomes" id="UP000633943">
    <property type="component" value="Unassembled WGS sequence"/>
</dbReference>
<feature type="transmembrane region" description="Helical" evidence="6">
    <location>
        <begin position="294"/>
        <end position="314"/>
    </location>
</feature>
<evidence type="ECO:0000256" key="4">
    <source>
        <dbReference type="ARBA" id="ARBA00022989"/>
    </source>
</evidence>
<evidence type="ECO:0000259" key="9">
    <source>
        <dbReference type="PROSITE" id="PS50887"/>
    </source>
</evidence>
<dbReference type="Gene3D" id="3.30.70.270">
    <property type="match status" value="1"/>
</dbReference>
<evidence type="ECO:0000256" key="2">
    <source>
        <dbReference type="ARBA" id="ARBA00022475"/>
    </source>
</evidence>
<dbReference type="NCBIfam" id="TIGR00254">
    <property type="entry name" value="GGDEF"/>
    <property type="match status" value="1"/>
</dbReference>
<evidence type="ECO:0000259" key="7">
    <source>
        <dbReference type="PROSITE" id="PS50112"/>
    </source>
</evidence>
<dbReference type="InterPro" id="IPR000700">
    <property type="entry name" value="PAS-assoc_C"/>
</dbReference>
<dbReference type="NCBIfam" id="TIGR00229">
    <property type="entry name" value="sensory_box"/>
    <property type="match status" value="1"/>
</dbReference>
<dbReference type="InterPro" id="IPR001610">
    <property type="entry name" value="PAC"/>
</dbReference>
<dbReference type="InterPro" id="IPR043128">
    <property type="entry name" value="Rev_trsase/Diguanyl_cyclase"/>
</dbReference>
<feature type="domain" description="GGDEF" evidence="9">
    <location>
        <begin position="491"/>
        <end position="631"/>
    </location>
</feature>
<evidence type="ECO:0000259" key="8">
    <source>
        <dbReference type="PROSITE" id="PS50113"/>
    </source>
</evidence>
<dbReference type="InterPro" id="IPR000014">
    <property type="entry name" value="PAS"/>
</dbReference>
<dbReference type="SMART" id="SM00086">
    <property type="entry name" value="PAC"/>
    <property type="match status" value="1"/>
</dbReference>
<evidence type="ECO:0000256" key="1">
    <source>
        <dbReference type="ARBA" id="ARBA00004651"/>
    </source>
</evidence>
<dbReference type="PROSITE" id="PS50113">
    <property type="entry name" value="PAC"/>
    <property type="match status" value="1"/>
</dbReference>
<feature type="domain" description="PAC" evidence="8">
    <location>
        <begin position="405"/>
        <end position="459"/>
    </location>
</feature>
<feature type="transmembrane region" description="Helical" evidence="6">
    <location>
        <begin position="20"/>
        <end position="41"/>
    </location>
</feature>
<protein>
    <submittedName>
        <fullName evidence="10">Diguanylate cyclase</fullName>
    </submittedName>
</protein>
<dbReference type="CDD" id="cd01949">
    <property type="entry name" value="GGDEF"/>
    <property type="match status" value="1"/>
</dbReference>
<dbReference type="InterPro" id="IPR033479">
    <property type="entry name" value="dCache_1"/>
</dbReference>
<sequence>MAKTASIASPKSTVEFLRTLPLQLSVFFLLLIGAIWAGIFFELKYAHERAIANTQRDTGNLARAFAEQVRASARGIDLSLLALREEWRRNPSGFHDAVLHQQNYFLRDVSFQVAVIDADGALAYSNLEQPAKPVSLADREHFRVHRERRADALFISKPVLGRVSKRWSIQFTRPILALDRSFLGVVVMSVPPEYFSRFYDTISLGEHGTVTLLRSSGDILARSPDPAQGMGKSLADRPYLGTDAPETGSIALRAQIDGIERLASWHRLGEFGLVVVVCEAFDSILAPYRAQRRAFLISGGALTALLLAFGYSLIAGLRQRASAVAARASIEERDRLLVAALEAVGNGVVITDADARIEWANPAFETLTGYTPAEALGRRPAELVRSGVQRPPFYAAMWDTILGGKTWRGELVNKHKDGSLYDEELVITPVRDAVGAISHFVGIKQDVTERKRTEAQIRNLAFYDPLTELPNRRLLFDRLGHALAASTRSRRYGALMLLDLDHFKTLNDTHGHDVGDQLLIKVAQRLTACVRESDTVARLGGDEFVVMLEDLDHEGQGAAAQAESVAGKIRESLGRPYALKGTCAGHCNTASIGIALFVGTGYGTDDLLKHADIALYQAKDAGRNQIRFYEGTMQAAPDSRAAGEK</sequence>
<dbReference type="CDD" id="cd00130">
    <property type="entry name" value="PAS"/>
    <property type="match status" value="1"/>
</dbReference>
<evidence type="ECO:0000313" key="11">
    <source>
        <dbReference type="Proteomes" id="UP000633943"/>
    </source>
</evidence>
<dbReference type="PROSITE" id="PS50112">
    <property type="entry name" value="PAS"/>
    <property type="match status" value="1"/>
</dbReference>
<keyword evidence="11" id="KW-1185">Reference proteome</keyword>
<comment type="subcellular location">
    <subcellularLocation>
        <location evidence="1">Cell membrane</location>
        <topology evidence="1">Multi-pass membrane protein</topology>
    </subcellularLocation>
</comment>
<dbReference type="InterPro" id="IPR029787">
    <property type="entry name" value="Nucleotide_cyclase"/>
</dbReference>
<comment type="caution">
    <text evidence="10">The sequence shown here is derived from an EMBL/GenBank/DDBJ whole genome shotgun (WGS) entry which is preliminary data.</text>
</comment>
<evidence type="ECO:0000256" key="5">
    <source>
        <dbReference type="ARBA" id="ARBA00023136"/>
    </source>
</evidence>
<evidence type="ECO:0000313" key="10">
    <source>
        <dbReference type="EMBL" id="NMG17646.1"/>
    </source>
</evidence>
<dbReference type="InterPro" id="IPR000160">
    <property type="entry name" value="GGDEF_dom"/>
</dbReference>
<proteinExistence type="predicted"/>
<dbReference type="SUPFAM" id="SSF55785">
    <property type="entry name" value="PYP-like sensor domain (PAS domain)"/>
    <property type="match status" value="1"/>
</dbReference>
<organism evidence="10 11">
    <name type="scientific">Aromatoleum bremense</name>
    <dbReference type="NCBI Taxonomy" id="76115"/>
    <lineage>
        <taxon>Bacteria</taxon>
        <taxon>Pseudomonadati</taxon>
        <taxon>Pseudomonadota</taxon>
        <taxon>Betaproteobacteria</taxon>
        <taxon>Rhodocyclales</taxon>
        <taxon>Rhodocyclaceae</taxon>
        <taxon>Aromatoleum</taxon>
    </lineage>
</organism>
<accession>A0ABX1P050</accession>
<evidence type="ECO:0000256" key="6">
    <source>
        <dbReference type="SAM" id="Phobius"/>
    </source>
</evidence>